<accession>H8G4Z1</accession>
<dbReference type="OrthoDB" id="5188268at2"/>
<evidence type="ECO:0000313" key="3">
    <source>
        <dbReference type="Proteomes" id="UP000004705"/>
    </source>
</evidence>
<evidence type="ECO:0000313" key="2">
    <source>
        <dbReference type="EMBL" id="EHY90208.1"/>
    </source>
</evidence>
<feature type="compositionally biased region" description="Basic and acidic residues" evidence="1">
    <location>
        <begin position="7"/>
        <end position="16"/>
    </location>
</feature>
<evidence type="ECO:0000256" key="1">
    <source>
        <dbReference type="SAM" id="MobiDB-lite"/>
    </source>
</evidence>
<organism evidence="2 3">
    <name type="scientific">Saccharomonospora azurea NA-128</name>
    <dbReference type="NCBI Taxonomy" id="882081"/>
    <lineage>
        <taxon>Bacteria</taxon>
        <taxon>Bacillati</taxon>
        <taxon>Actinomycetota</taxon>
        <taxon>Actinomycetes</taxon>
        <taxon>Pseudonocardiales</taxon>
        <taxon>Pseudonocardiaceae</taxon>
        <taxon>Saccharomonospora</taxon>
    </lineage>
</organism>
<dbReference type="EMBL" id="CM001466">
    <property type="protein sequence ID" value="EHY90208.1"/>
    <property type="molecule type" value="Genomic_DNA"/>
</dbReference>
<gene>
    <name evidence="2" type="ORF">SacazDRAFT_03331</name>
</gene>
<feature type="region of interest" description="Disordered" evidence="1">
    <location>
        <begin position="1"/>
        <end position="35"/>
    </location>
</feature>
<reference evidence="2 3" key="1">
    <citation type="journal article" date="2012" name="Stand. Genomic Sci.">
        <title>Genome sequence of the soil bacterium Saccharomonospora azurea type strain (NA-128(T)).</title>
        <authorList>
            <person name="Klenk H.P."/>
            <person name="Held B."/>
            <person name="Lucas S."/>
            <person name="Lapidus A."/>
            <person name="Copeland A."/>
            <person name="Hammon N."/>
            <person name="Pitluck S."/>
            <person name="Goodwin L.A."/>
            <person name="Han C."/>
            <person name="Tapia R."/>
            <person name="Brambilla E.M."/>
            <person name="Potter G."/>
            <person name="Land M."/>
            <person name="Ivanova N."/>
            <person name="Rohde M."/>
            <person name="Goker M."/>
            <person name="Detter J.C."/>
            <person name="Kyrpides N.C."/>
            <person name="Woyke T."/>
        </authorList>
    </citation>
    <scope>NUCLEOTIDE SEQUENCE [LARGE SCALE GENOMIC DNA]</scope>
    <source>
        <strain evidence="2 3">NA-128</strain>
    </source>
</reference>
<dbReference type="HOGENOM" id="CLU_2289610_0_0_11"/>
<evidence type="ECO:0008006" key="4">
    <source>
        <dbReference type="Google" id="ProtNLM"/>
    </source>
</evidence>
<dbReference type="Proteomes" id="UP000004705">
    <property type="component" value="Chromosome"/>
</dbReference>
<keyword evidence="3" id="KW-1185">Reference proteome</keyword>
<protein>
    <recommendedName>
        <fullName evidence="4">CopG family transcriptional regulator</fullName>
    </recommendedName>
</protein>
<dbReference type="RefSeq" id="WP_005443465.1">
    <property type="nucleotide sequence ID" value="NZ_CM001466.1"/>
</dbReference>
<sequence length="101" mass="11240">MSEISEQDMRDYRAEAEDASDEPLSEQASRPGRGRAKVLSVRLTPEEFDELTQFAAALDVPASALVRGWVLNELRAGSESPVRTVDRIAQELDQLRRQLAA</sequence>
<name>H8G4Z1_9PSEU</name>
<proteinExistence type="predicted"/>
<dbReference type="AlphaFoldDB" id="H8G4Z1"/>